<dbReference type="Gene3D" id="3.90.780.10">
    <property type="entry name" value="5'-Nucleotidase, C-terminal domain"/>
    <property type="match status" value="1"/>
</dbReference>
<evidence type="ECO:0000313" key="3">
    <source>
        <dbReference type="EMBL" id="MBO0939322.1"/>
    </source>
</evidence>
<dbReference type="PANTHER" id="PTHR11575:SF24">
    <property type="entry name" value="5'-NUCLEOTIDASE"/>
    <property type="match status" value="1"/>
</dbReference>
<feature type="domain" description="5'-Nucleotidase C-terminal" evidence="2">
    <location>
        <begin position="288"/>
        <end position="426"/>
    </location>
</feature>
<dbReference type="GO" id="GO:0016787">
    <property type="term" value="F:hydrolase activity"/>
    <property type="evidence" value="ECO:0007669"/>
    <property type="project" value="UniProtKB-KW"/>
</dbReference>
<dbReference type="SUPFAM" id="SSF55816">
    <property type="entry name" value="5'-nucleotidase (syn. UDP-sugar hydrolase), C-terminal domain"/>
    <property type="match status" value="1"/>
</dbReference>
<gene>
    <name evidence="3" type="ORF">J2I47_22405</name>
</gene>
<sequence>MQLNDVHGYVDLHTDWFWEQGRTVYRPAGGYARLATLIEARRRQYPDATVLLDGGDTFHGTYPVIQTKGELLVPILNQLGFDAMTVHWDFAYGPKRLIELADALTYPVLATNVFHKDSNEPVFPAYRVLDRGGVRIGVIGIACNIVDTMMPPHFSEGIRFTLGRDELAPVIETLRHDEQVDLVVLLSHLGLPQTHKLLTEVPGVDVCLCAHTHDRITQPLHPNGTILIESGCHGVFLGELLLTLENGRIVDYQHQLTEVAESVEPNPAMQLQIDRAMTPYRDELARVVGETTLPLDRSTCLESTMDNLLLASIQEATGAEVVFSNGWRYGAPIPAGPITLGHLYNIIPMNPPISTVDLTGREINDMLEMNLERTFSGDAYEQAGGYVKRVAGLTAFVKMENPKGARILGLFVGDQPVEPDRSYRAAFVTVQGVPPKLGTNRQDTDTHAVAAMVAYLKHHSPISLSPTGTFIPV</sequence>
<reference evidence="3" key="1">
    <citation type="submission" date="2021-03" db="EMBL/GenBank/DDBJ databases">
        <title>Fibrella sp. HMF5335 genome sequencing and assembly.</title>
        <authorList>
            <person name="Kang H."/>
            <person name="Kim H."/>
            <person name="Bae S."/>
            <person name="Joh K."/>
        </authorList>
    </citation>
    <scope>NUCLEOTIDE SEQUENCE</scope>
    <source>
        <strain evidence="3">HMF5335</strain>
    </source>
</reference>
<dbReference type="InterPro" id="IPR036907">
    <property type="entry name" value="5'-Nucleotdase_C_sf"/>
</dbReference>
<evidence type="ECO:0000313" key="4">
    <source>
        <dbReference type="Proteomes" id="UP000664034"/>
    </source>
</evidence>
<dbReference type="Proteomes" id="UP000664034">
    <property type="component" value="Unassembled WGS sequence"/>
</dbReference>
<dbReference type="PRINTS" id="PR01607">
    <property type="entry name" value="APYRASEFAMLY"/>
</dbReference>
<evidence type="ECO:0000256" key="1">
    <source>
        <dbReference type="RuleBase" id="RU362119"/>
    </source>
</evidence>
<proteinExistence type="inferred from homology"/>
<organism evidence="3 4">
    <name type="scientific">Fibrella rubiginis</name>
    <dbReference type="NCBI Taxonomy" id="2817060"/>
    <lineage>
        <taxon>Bacteria</taxon>
        <taxon>Pseudomonadati</taxon>
        <taxon>Bacteroidota</taxon>
        <taxon>Cytophagia</taxon>
        <taxon>Cytophagales</taxon>
        <taxon>Spirosomataceae</taxon>
        <taxon>Fibrella</taxon>
    </lineage>
</organism>
<dbReference type="InterPro" id="IPR006179">
    <property type="entry name" value="5_nucleotidase/apyrase"/>
</dbReference>
<dbReference type="Gene3D" id="3.60.21.10">
    <property type="match status" value="1"/>
</dbReference>
<keyword evidence="1" id="KW-0378">Hydrolase</keyword>
<dbReference type="InterPro" id="IPR029052">
    <property type="entry name" value="Metallo-depent_PP-like"/>
</dbReference>
<keyword evidence="4" id="KW-1185">Reference proteome</keyword>
<dbReference type="InterPro" id="IPR008334">
    <property type="entry name" value="5'-Nucleotdase_C"/>
</dbReference>
<comment type="caution">
    <text evidence="3">The sequence shown here is derived from an EMBL/GenBank/DDBJ whole genome shotgun (WGS) entry which is preliminary data.</text>
</comment>
<protein>
    <submittedName>
        <fullName evidence="3">5'-nucleotidase C-terminal domain-containing protein</fullName>
    </submittedName>
</protein>
<name>A0A939K3J5_9BACT</name>
<accession>A0A939K3J5</accession>
<comment type="similarity">
    <text evidence="1">Belongs to the 5'-nucleotidase family.</text>
</comment>
<dbReference type="EMBL" id="JAFMYV010000013">
    <property type="protein sequence ID" value="MBO0939322.1"/>
    <property type="molecule type" value="Genomic_DNA"/>
</dbReference>
<evidence type="ECO:0000259" key="2">
    <source>
        <dbReference type="Pfam" id="PF02872"/>
    </source>
</evidence>
<dbReference type="GO" id="GO:0009166">
    <property type="term" value="P:nucleotide catabolic process"/>
    <property type="evidence" value="ECO:0007669"/>
    <property type="project" value="InterPro"/>
</dbReference>
<keyword evidence="1" id="KW-0547">Nucleotide-binding</keyword>
<dbReference type="Pfam" id="PF02872">
    <property type="entry name" value="5_nucleotid_C"/>
    <property type="match status" value="1"/>
</dbReference>
<dbReference type="SUPFAM" id="SSF56300">
    <property type="entry name" value="Metallo-dependent phosphatases"/>
    <property type="match status" value="1"/>
</dbReference>
<dbReference type="PANTHER" id="PTHR11575">
    <property type="entry name" value="5'-NUCLEOTIDASE-RELATED"/>
    <property type="match status" value="1"/>
</dbReference>
<dbReference type="AlphaFoldDB" id="A0A939K3J5"/>
<dbReference type="GO" id="GO:0000166">
    <property type="term" value="F:nucleotide binding"/>
    <property type="evidence" value="ECO:0007669"/>
    <property type="project" value="UniProtKB-KW"/>
</dbReference>